<keyword evidence="1" id="KW-0496">Mitochondrion</keyword>
<comment type="caution">
    <text evidence="1">The sequence shown here is derived from an EMBL/GenBank/DDBJ whole genome shotgun (WGS) entry which is preliminary data.</text>
</comment>
<protein>
    <submittedName>
        <fullName evidence="1">Uncharacterized protein</fullName>
    </submittedName>
</protein>
<name>A0A101M3N8_PICGL</name>
<sequence length="76" mass="8533">MKSYHRNAQLDFLLLQYTPFREVPYDWRDATSQSKFDPLDAGTPCSQCPGSTPGFYHSIPRGDPTALVLNAATQLQ</sequence>
<organism evidence="1">
    <name type="scientific">Picea glauca</name>
    <name type="common">White spruce</name>
    <name type="synonym">Pinus glauca</name>
    <dbReference type="NCBI Taxonomy" id="3330"/>
    <lineage>
        <taxon>Eukaryota</taxon>
        <taxon>Viridiplantae</taxon>
        <taxon>Streptophyta</taxon>
        <taxon>Embryophyta</taxon>
        <taxon>Tracheophyta</taxon>
        <taxon>Spermatophyta</taxon>
        <taxon>Pinopsida</taxon>
        <taxon>Pinidae</taxon>
        <taxon>Conifers I</taxon>
        <taxon>Pinales</taxon>
        <taxon>Pinaceae</taxon>
        <taxon>Picea</taxon>
    </lineage>
</organism>
<gene>
    <name evidence="1" type="ORF">ABT39_MTgene314</name>
</gene>
<evidence type="ECO:0000313" key="1">
    <source>
        <dbReference type="EMBL" id="KUM50471.1"/>
    </source>
</evidence>
<reference evidence="1" key="1">
    <citation type="journal article" date="2015" name="Genome Biol. Evol.">
        <title>Organellar Genomes of White Spruce (Picea glauca): Assembly and Annotation.</title>
        <authorList>
            <person name="Jackman S.D."/>
            <person name="Warren R.L."/>
            <person name="Gibb E.A."/>
            <person name="Vandervalk B.P."/>
            <person name="Mohamadi H."/>
            <person name="Chu J."/>
            <person name="Raymond A."/>
            <person name="Pleasance S."/>
            <person name="Coope R."/>
            <person name="Wildung M.R."/>
            <person name="Ritland C.E."/>
            <person name="Bousquet J."/>
            <person name="Jones S.J."/>
            <person name="Bohlmann J."/>
            <person name="Birol I."/>
        </authorList>
    </citation>
    <scope>NUCLEOTIDE SEQUENCE [LARGE SCALE GENOMIC DNA]</scope>
    <source>
        <tissue evidence="1">Flushing bud</tissue>
    </source>
</reference>
<dbReference type="AlphaFoldDB" id="A0A101M3N8"/>
<proteinExistence type="predicted"/>
<accession>A0A101M3N8</accession>
<geneLocation type="mitochondrion" evidence="1"/>
<dbReference type="EMBL" id="LKAM01000001">
    <property type="protein sequence ID" value="KUM50471.1"/>
    <property type="molecule type" value="Genomic_DNA"/>
</dbReference>